<dbReference type="Proteomes" id="UP000886047">
    <property type="component" value="Unassembled WGS sequence"/>
</dbReference>
<organism evidence="2">
    <name type="scientific">Mariniphaga anaerophila</name>
    <dbReference type="NCBI Taxonomy" id="1484053"/>
    <lineage>
        <taxon>Bacteria</taxon>
        <taxon>Pseudomonadati</taxon>
        <taxon>Bacteroidota</taxon>
        <taxon>Bacteroidia</taxon>
        <taxon>Marinilabiliales</taxon>
        <taxon>Prolixibacteraceae</taxon>
        <taxon>Mariniphaga</taxon>
    </lineage>
</organism>
<proteinExistence type="predicted"/>
<dbReference type="EMBL" id="DSDK01000756">
    <property type="protein sequence ID" value="HDR52611.1"/>
    <property type="molecule type" value="Genomic_DNA"/>
</dbReference>
<feature type="non-terminal residue" evidence="2">
    <location>
        <position position="1"/>
    </location>
</feature>
<name>A0A831PS52_9BACT</name>
<reference evidence="2" key="1">
    <citation type="journal article" date="2020" name="mSystems">
        <title>Genome- and Community-Level Interaction Insights into Carbon Utilization and Element Cycling Functions of Hydrothermarchaeota in Hydrothermal Sediment.</title>
        <authorList>
            <person name="Zhou Z."/>
            <person name="Liu Y."/>
            <person name="Xu W."/>
            <person name="Pan J."/>
            <person name="Luo Z.H."/>
            <person name="Li M."/>
        </authorList>
    </citation>
    <scope>NUCLEOTIDE SEQUENCE [LARGE SCALE GENOMIC DNA]</scope>
    <source>
        <strain evidence="2">SpSt-1217</strain>
    </source>
</reference>
<accession>A0A831PS52</accession>
<dbReference type="AlphaFoldDB" id="A0A831PS52"/>
<dbReference type="Gene3D" id="3.40.50.300">
    <property type="entry name" value="P-loop containing nucleotide triphosphate hydrolases"/>
    <property type="match status" value="2"/>
</dbReference>
<sequence length="389" mass="44765">QKTGRNASTIHSTIYELDGQKSVVDENTKTLAFKLRPNPDHPDTIYFIDEASMISDKYEHSQQLLFDDGRFLDHIFRYIGSRKLIFLGDDAQLPPFNSNVIPALSPEYLQQVYKKQVIETTLTEVKRQIDAWGIIGNATSLREKLFADRLPPLGIDKKLGSDIRIENNIWTSVGKYARLIQNQNEELAVLIVLSNGSAHYLNGQVRNRLYKKPDVPLQPDEWLMVIQNNYYTGYNNGQHLRLKSFSDTGEKVGTVTLLDAVTTDPHTGKDKEVKIVKDLLFRASPYLEPDEEKAFTIDFARRMKKKGIRPKTENFIRAMQIDKRFNALKVKFGYAITCHKAQGGEWNNVFLNIEPALMNQSRENQYRWMYTAITRAAKKLVIPQHPILY</sequence>
<comment type="caution">
    <text evidence="2">The sequence shown here is derived from an EMBL/GenBank/DDBJ whole genome shotgun (WGS) entry which is preliminary data.</text>
</comment>
<dbReference type="CDD" id="cd18809">
    <property type="entry name" value="SF1_C_RecD"/>
    <property type="match status" value="1"/>
</dbReference>
<evidence type="ECO:0000259" key="1">
    <source>
        <dbReference type="Pfam" id="PF13538"/>
    </source>
</evidence>
<dbReference type="SUPFAM" id="SSF52540">
    <property type="entry name" value="P-loop containing nucleoside triphosphate hydrolases"/>
    <property type="match status" value="1"/>
</dbReference>
<feature type="domain" description="UvrD-like helicase C-terminal" evidence="1">
    <location>
        <begin position="333"/>
        <end position="382"/>
    </location>
</feature>
<dbReference type="InterPro" id="IPR027785">
    <property type="entry name" value="UvrD-like_helicase_C"/>
</dbReference>
<dbReference type="InterPro" id="IPR027417">
    <property type="entry name" value="P-loop_NTPase"/>
</dbReference>
<gene>
    <name evidence="2" type="ORF">ENN90_13500</name>
</gene>
<protein>
    <recommendedName>
        <fullName evidence="1">UvrD-like helicase C-terminal domain-containing protein</fullName>
    </recommendedName>
</protein>
<dbReference type="Pfam" id="PF13538">
    <property type="entry name" value="UvrD_C_2"/>
    <property type="match status" value="1"/>
</dbReference>
<evidence type="ECO:0000313" key="2">
    <source>
        <dbReference type="EMBL" id="HDR52611.1"/>
    </source>
</evidence>